<protein>
    <recommendedName>
        <fullName evidence="9">Ionotropic glutamate receptor C-terminal domain-containing protein</fullName>
    </recommendedName>
</protein>
<proteinExistence type="predicted"/>
<evidence type="ECO:0000256" key="8">
    <source>
        <dbReference type="SAM" id="Phobius"/>
    </source>
</evidence>
<dbReference type="SUPFAM" id="SSF53850">
    <property type="entry name" value="Periplasmic binding protein-like II"/>
    <property type="match status" value="1"/>
</dbReference>
<evidence type="ECO:0000256" key="3">
    <source>
        <dbReference type="ARBA" id="ARBA00022692"/>
    </source>
</evidence>
<dbReference type="Pfam" id="PF00060">
    <property type="entry name" value="Lig_chan"/>
    <property type="match status" value="1"/>
</dbReference>
<keyword evidence="3 8" id="KW-0812">Transmembrane</keyword>
<keyword evidence="6" id="KW-0675">Receptor</keyword>
<keyword evidence="4 8" id="KW-1133">Transmembrane helix</keyword>
<comment type="subcellular location">
    <subcellularLocation>
        <location evidence="1">Cell membrane</location>
        <topology evidence="1">Multi-pass membrane protein</topology>
    </subcellularLocation>
</comment>
<evidence type="ECO:0000256" key="2">
    <source>
        <dbReference type="ARBA" id="ARBA00022475"/>
    </source>
</evidence>
<feature type="transmembrane region" description="Helical" evidence="8">
    <location>
        <begin position="82"/>
        <end position="102"/>
    </location>
</feature>
<dbReference type="GO" id="GO:0050906">
    <property type="term" value="P:detection of stimulus involved in sensory perception"/>
    <property type="evidence" value="ECO:0007669"/>
    <property type="project" value="UniProtKB-ARBA"/>
</dbReference>
<feature type="domain" description="Ionotropic glutamate receptor C-terminal" evidence="9">
    <location>
        <begin position="125"/>
        <end position="353"/>
    </location>
</feature>
<evidence type="ECO:0000256" key="5">
    <source>
        <dbReference type="ARBA" id="ARBA00023136"/>
    </source>
</evidence>
<name>A0A504YLH1_FASGI</name>
<keyword evidence="5 8" id="KW-0472">Membrane</keyword>
<dbReference type="GO" id="GO:0005886">
    <property type="term" value="C:plasma membrane"/>
    <property type="evidence" value="ECO:0007669"/>
    <property type="project" value="UniProtKB-SubCell"/>
</dbReference>
<sequence>MNHFRNHTFTQQECSFTGSCTTNISGILKRIDIIGSSLSQTPSRSQVAQYIGQIDSDQIALLLSVSTAKGTAFDLLKVFQPVPLITLASVALLASILAYIFNRLSPYSARNRKIPSLEVYESRYSDISSMFMKAGLSQKHLLLFPFPVRHTPPFPENACIYEQTDRCKPDLAFFPRAPSTRMLLISYLLMMFLLFLAWKADVTAFLTRNKVEYAVNSFEDLAASTQYVPLTVQGSAVLGFLKEATMNPSYLKLYEEISARVAQGGITVKSTGEGVQRVLDNPNNVLVASYPVLKFIRQMRCKELVVIPSSMDRGLKAMMIRKDSEWGQNMDVYLRKLKETGVIARIFDKWSSRMHICVDEDKTYQPLTLKGCSAVFIMFAVALVTSFAALIGEIVWHWYGHRLWIRIWTHVRPAQSAE</sequence>
<dbReference type="InterPro" id="IPR052192">
    <property type="entry name" value="Insect_Ionotropic_Sensory_Rcpt"/>
</dbReference>
<keyword evidence="7" id="KW-0325">Glycoprotein</keyword>
<feature type="transmembrane region" description="Helical" evidence="8">
    <location>
        <begin position="374"/>
        <end position="396"/>
    </location>
</feature>
<dbReference type="GO" id="GO:0015276">
    <property type="term" value="F:ligand-gated monoatomic ion channel activity"/>
    <property type="evidence" value="ECO:0007669"/>
    <property type="project" value="InterPro"/>
</dbReference>
<evidence type="ECO:0000256" key="1">
    <source>
        <dbReference type="ARBA" id="ARBA00004651"/>
    </source>
</evidence>
<dbReference type="PANTHER" id="PTHR42643">
    <property type="entry name" value="IONOTROPIC RECEPTOR 20A-RELATED"/>
    <property type="match status" value="1"/>
</dbReference>
<evidence type="ECO:0000256" key="7">
    <source>
        <dbReference type="ARBA" id="ARBA00023180"/>
    </source>
</evidence>
<evidence type="ECO:0000256" key="4">
    <source>
        <dbReference type="ARBA" id="ARBA00022989"/>
    </source>
</evidence>
<evidence type="ECO:0000313" key="11">
    <source>
        <dbReference type="Proteomes" id="UP000316759"/>
    </source>
</evidence>
<organism evidence="10 11">
    <name type="scientific">Fasciola gigantica</name>
    <name type="common">Giant liver fluke</name>
    <dbReference type="NCBI Taxonomy" id="46835"/>
    <lineage>
        <taxon>Eukaryota</taxon>
        <taxon>Metazoa</taxon>
        <taxon>Spiralia</taxon>
        <taxon>Lophotrochozoa</taxon>
        <taxon>Platyhelminthes</taxon>
        <taxon>Trematoda</taxon>
        <taxon>Digenea</taxon>
        <taxon>Plagiorchiida</taxon>
        <taxon>Echinostomata</taxon>
        <taxon>Echinostomatoidea</taxon>
        <taxon>Fasciolidae</taxon>
        <taxon>Fasciola</taxon>
    </lineage>
</organism>
<evidence type="ECO:0000256" key="6">
    <source>
        <dbReference type="ARBA" id="ARBA00023170"/>
    </source>
</evidence>
<keyword evidence="2" id="KW-1003">Cell membrane</keyword>
<evidence type="ECO:0000259" key="9">
    <source>
        <dbReference type="SMART" id="SM00079"/>
    </source>
</evidence>
<reference evidence="10 11" key="1">
    <citation type="submission" date="2019-04" db="EMBL/GenBank/DDBJ databases">
        <title>Annotation for the trematode Fasciola gigantica.</title>
        <authorList>
            <person name="Choi Y.-J."/>
        </authorList>
    </citation>
    <scope>NUCLEOTIDE SEQUENCE [LARGE SCALE GENOMIC DNA]</scope>
    <source>
        <strain evidence="10">Uganda_cow_1</strain>
    </source>
</reference>
<dbReference type="STRING" id="46835.A0A504YLH1"/>
<accession>A0A504YLH1</accession>
<evidence type="ECO:0000313" key="10">
    <source>
        <dbReference type="EMBL" id="TPP61206.1"/>
    </source>
</evidence>
<feature type="transmembrane region" description="Helical" evidence="8">
    <location>
        <begin position="182"/>
        <end position="200"/>
    </location>
</feature>
<dbReference type="AlphaFoldDB" id="A0A504YLH1"/>
<comment type="caution">
    <text evidence="10">The sequence shown here is derived from an EMBL/GenBank/DDBJ whole genome shotgun (WGS) entry which is preliminary data.</text>
</comment>
<gene>
    <name evidence="10" type="ORF">FGIG_09057</name>
</gene>
<dbReference type="OrthoDB" id="9997229at2759"/>
<dbReference type="InterPro" id="IPR001320">
    <property type="entry name" value="Iontro_rcpt_C"/>
</dbReference>
<dbReference type="Proteomes" id="UP000316759">
    <property type="component" value="Unassembled WGS sequence"/>
</dbReference>
<dbReference type="SMART" id="SM00079">
    <property type="entry name" value="PBPe"/>
    <property type="match status" value="1"/>
</dbReference>
<dbReference type="Gene3D" id="3.40.190.10">
    <property type="entry name" value="Periplasmic binding protein-like II"/>
    <property type="match status" value="1"/>
</dbReference>
<dbReference type="EMBL" id="SUNJ01008469">
    <property type="protein sequence ID" value="TPP61206.1"/>
    <property type="molecule type" value="Genomic_DNA"/>
</dbReference>
<keyword evidence="11" id="KW-1185">Reference proteome</keyword>
<dbReference type="PANTHER" id="PTHR42643:SF24">
    <property type="entry name" value="IONOTROPIC RECEPTOR 60A"/>
    <property type="match status" value="1"/>
</dbReference>